<dbReference type="Gene3D" id="3.40.710.10">
    <property type="entry name" value="DD-peptidase/beta-lactamase superfamily"/>
    <property type="match status" value="1"/>
</dbReference>
<evidence type="ECO:0008006" key="8">
    <source>
        <dbReference type="Google" id="ProtNLM"/>
    </source>
</evidence>
<sequence length="542" mass="57764">MGALGLGMALGLWNLADYQIVNAETYRKRADERRLSRQTLFAKRGTIYDRNGNVLTSSVECQNVYANPKLVEDADEAVSALVELLGVDEETCREKVTRDTTFVYIKRQVDQDIADALSERGIKGIEFEQTMKRVYPYGTLASQVIGVVNIDNEGVSGLESYYDDVLTGTNGSIVRERARDGSYIAGGAYEKVSAKDGTDLVLTLDVNIQSVAEQALADAVESSGADYGSAIVCDPATGEILACCSCPTYDQTDLANTNAADMNLRVVTDAYEPGSVFKTLVSGMGIDLGLMTPDTTFDVPAEVKVGDDWVNDIDDRDYAMTMTLREIMRRSSNTGMVLVGQKIGADNFAEYLDAYGIGTKSGIDFPGESTGIVRERSEYDGSSLGSMSFGQGISVSPIEVTRAVCGIANGGVMTTPHFLKSKHGEELDWSDGEASAISAETAELVKSMMITVVDEGTGSGAAIEGYDVAGKTGTAQRADASGGYQKGNYMSSFIGFAPASGPAVLAYITLDGTPYHSSAATPAFKTIMEQALSVLGVKRTRS</sequence>
<feature type="domain" description="Penicillin-binding protein transpeptidase" evidence="4">
    <location>
        <begin position="228"/>
        <end position="529"/>
    </location>
</feature>
<dbReference type="Gene3D" id="1.10.150.770">
    <property type="match status" value="1"/>
</dbReference>
<dbReference type="STRING" id="1118060.GCA_000311845_00852"/>
<organism evidence="6 7">
    <name type="scientific">Enorma massiliensis</name>
    <dbReference type="NCBI Taxonomy" id="1472761"/>
    <lineage>
        <taxon>Bacteria</taxon>
        <taxon>Bacillati</taxon>
        <taxon>Actinomycetota</taxon>
        <taxon>Coriobacteriia</taxon>
        <taxon>Coriobacteriales</taxon>
        <taxon>Coriobacteriaceae</taxon>
        <taxon>Enorma</taxon>
    </lineage>
</organism>
<dbReference type="Pfam" id="PF03717">
    <property type="entry name" value="PBP_dimer"/>
    <property type="match status" value="1"/>
</dbReference>
<dbReference type="SUPFAM" id="SSF56601">
    <property type="entry name" value="beta-lactamase/transpeptidase-like"/>
    <property type="match status" value="1"/>
</dbReference>
<protein>
    <recommendedName>
        <fullName evidence="8">Peptidoglycan glycosyltransferase</fullName>
    </recommendedName>
</protein>
<dbReference type="InterPro" id="IPR005311">
    <property type="entry name" value="PBP_dimer"/>
</dbReference>
<dbReference type="EMBL" id="NFHO01000001">
    <property type="protein sequence ID" value="OUN44675.1"/>
    <property type="molecule type" value="Genomic_DNA"/>
</dbReference>
<dbReference type="eggNOG" id="COG0768">
    <property type="taxonomic scope" value="Bacteria"/>
</dbReference>
<evidence type="ECO:0000259" key="4">
    <source>
        <dbReference type="Pfam" id="PF00905"/>
    </source>
</evidence>
<dbReference type="Pfam" id="PF00905">
    <property type="entry name" value="Transpeptidase"/>
    <property type="match status" value="1"/>
</dbReference>
<dbReference type="GO" id="GO:0071555">
    <property type="term" value="P:cell wall organization"/>
    <property type="evidence" value="ECO:0007669"/>
    <property type="project" value="TreeGrafter"/>
</dbReference>
<dbReference type="AlphaFoldDB" id="A0A1Y3U975"/>
<comment type="subcellular location">
    <subcellularLocation>
        <location evidence="1">Membrane</location>
    </subcellularLocation>
</comment>
<evidence type="ECO:0000256" key="3">
    <source>
        <dbReference type="ARBA" id="ARBA00023136"/>
    </source>
</evidence>
<keyword evidence="7" id="KW-1185">Reference proteome</keyword>
<evidence type="ECO:0000313" key="6">
    <source>
        <dbReference type="EMBL" id="OUN44675.1"/>
    </source>
</evidence>
<feature type="domain" description="Penicillin-binding protein dimerisation" evidence="5">
    <location>
        <begin position="42"/>
        <end position="184"/>
    </location>
</feature>
<dbReference type="InterPro" id="IPR012338">
    <property type="entry name" value="Beta-lactam/transpept-like"/>
</dbReference>
<dbReference type="InterPro" id="IPR001460">
    <property type="entry name" value="PCN-bd_Tpept"/>
</dbReference>
<evidence type="ECO:0000256" key="2">
    <source>
        <dbReference type="ARBA" id="ARBA00007171"/>
    </source>
</evidence>
<dbReference type="InterPro" id="IPR050515">
    <property type="entry name" value="Beta-lactam/transpept"/>
</dbReference>
<keyword evidence="3" id="KW-0472">Membrane</keyword>
<comment type="caution">
    <text evidence="6">The sequence shown here is derived from an EMBL/GenBank/DDBJ whole genome shotgun (WGS) entry which is preliminary data.</text>
</comment>
<dbReference type="PANTHER" id="PTHR30627:SF1">
    <property type="entry name" value="PEPTIDOGLYCAN D,D-TRANSPEPTIDASE FTSI"/>
    <property type="match status" value="1"/>
</dbReference>
<dbReference type="InterPro" id="IPR036138">
    <property type="entry name" value="PBP_dimer_sf"/>
</dbReference>
<evidence type="ECO:0000256" key="1">
    <source>
        <dbReference type="ARBA" id="ARBA00004370"/>
    </source>
</evidence>
<dbReference type="GO" id="GO:0005886">
    <property type="term" value="C:plasma membrane"/>
    <property type="evidence" value="ECO:0007669"/>
    <property type="project" value="TreeGrafter"/>
</dbReference>
<evidence type="ECO:0000259" key="5">
    <source>
        <dbReference type="Pfam" id="PF03717"/>
    </source>
</evidence>
<dbReference type="Gene3D" id="3.90.1310.10">
    <property type="entry name" value="Penicillin-binding protein 2a (Domain 2)"/>
    <property type="match status" value="1"/>
</dbReference>
<evidence type="ECO:0000313" key="7">
    <source>
        <dbReference type="Proteomes" id="UP000196560"/>
    </source>
</evidence>
<reference evidence="7" key="1">
    <citation type="submission" date="2017-04" db="EMBL/GenBank/DDBJ databases">
        <title>Function of individual gut microbiota members based on whole genome sequencing of pure cultures obtained from chicken caecum.</title>
        <authorList>
            <person name="Medvecky M."/>
            <person name="Cejkova D."/>
            <person name="Polansky O."/>
            <person name="Karasova D."/>
            <person name="Kubasova T."/>
            <person name="Cizek A."/>
            <person name="Rychlik I."/>
        </authorList>
    </citation>
    <scope>NUCLEOTIDE SEQUENCE [LARGE SCALE GENOMIC DNA]</scope>
    <source>
        <strain evidence="7">An70</strain>
    </source>
</reference>
<accession>A0A1Y3U975</accession>
<dbReference type="GO" id="GO:0008658">
    <property type="term" value="F:penicillin binding"/>
    <property type="evidence" value="ECO:0007669"/>
    <property type="project" value="InterPro"/>
</dbReference>
<gene>
    <name evidence="6" type="ORF">B5G21_01270</name>
</gene>
<dbReference type="Proteomes" id="UP000196560">
    <property type="component" value="Unassembled WGS sequence"/>
</dbReference>
<dbReference type="Gene3D" id="3.30.450.330">
    <property type="match status" value="1"/>
</dbReference>
<proteinExistence type="inferred from homology"/>
<dbReference type="SUPFAM" id="SSF56519">
    <property type="entry name" value="Penicillin binding protein dimerisation domain"/>
    <property type="match status" value="1"/>
</dbReference>
<dbReference type="PANTHER" id="PTHR30627">
    <property type="entry name" value="PEPTIDOGLYCAN D,D-TRANSPEPTIDASE"/>
    <property type="match status" value="1"/>
</dbReference>
<name>A0A1Y3U975_9ACTN</name>
<comment type="similarity">
    <text evidence="2">Belongs to the transpeptidase family.</text>
</comment>